<protein>
    <submittedName>
        <fullName evidence="1">Uncharacterized protein</fullName>
    </submittedName>
</protein>
<gene>
    <name evidence="1" type="ORF">JFN87_02895</name>
</gene>
<reference evidence="1" key="1">
    <citation type="submission" date="2021-03" db="EMBL/GenBank/DDBJ databases">
        <title>Whole genome sequence of Streptomyces bomunensis MMS17-BM035.</title>
        <authorList>
            <person name="Lee J.H."/>
        </authorList>
    </citation>
    <scope>NUCLEOTIDE SEQUENCE</scope>
    <source>
        <strain evidence="1">MMS17-BM035</strain>
    </source>
</reference>
<proteinExistence type="predicted"/>
<dbReference type="Proteomes" id="UP000670475">
    <property type="component" value="Unassembled WGS sequence"/>
</dbReference>
<dbReference type="AlphaFoldDB" id="A0A940M8V8"/>
<sequence length="88" mass="9223">MDVYGAIAVLASPTFAGRCRSEVAELVKAPQAATDMTVIAETHALAAFAAFEPLLQAEPPPIGALDFASILHTPVVFEGNTGRREKGQ</sequence>
<keyword evidence="2" id="KW-1185">Reference proteome</keyword>
<comment type="caution">
    <text evidence="1">The sequence shown here is derived from an EMBL/GenBank/DDBJ whole genome shotgun (WGS) entry which is preliminary data.</text>
</comment>
<accession>A0A940M8V8</accession>
<organism evidence="1 2">
    <name type="scientific">Streptomyces montanisoli</name>
    <dbReference type="NCBI Taxonomy" id="2798581"/>
    <lineage>
        <taxon>Bacteria</taxon>
        <taxon>Bacillati</taxon>
        <taxon>Actinomycetota</taxon>
        <taxon>Actinomycetes</taxon>
        <taxon>Kitasatosporales</taxon>
        <taxon>Streptomycetaceae</taxon>
        <taxon>Streptomyces</taxon>
    </lineage>
</organism>
<dbReference type="EMBL" id="JAGIQL010000005">
    <property type="protein sequence ID" value="MBP0456452.1"/>
    <property type="molecule type" value="Genomic_DNA"/>
</dbReference>
<dbReference type="RefSeq" id="WP_209338233.1">
    <property type="nucleotide sequence ID" value="NZ_JAGIQL010000005.1"/>
</dbReference>
<evidence type="ECO:0000313" key="1">
    <source>
        <dbReference type="EMBL" id="MBP0456452.1"/>
    </source>
</evidence>
<name>A0A940M8V8_9ACTN</name>
<evidence type="ECO:0000313" key="2">
    <source>
        <dbReference type="Proteomes" id="UP000670475"/>
    </source>
</evidence>